<comment type="caution">
    <text evidence="4">The sequence shown here is derived from an EMBL/GenBank/DDBJ whole genome shotgun (WGS) entry which is preliminary data.</text>
</comment>
<reference evidence="4" key="2">
    <citation type="journal article" date="2019" name="IMA Fungus">
        <title>Genome sequencing and comparison of five Tilletia species to identify candidate genes for the detection of regulated species infecting wheat.</title>
        <authorList>
            <person name="Nguyen H.D.T."/>
            <person name="Sultana T."/>
            <person name="Kesanakurti P."/>
            <person name="Hambleton S."/>
        </authorList>
    </citation>
    <scope>NUCLEOTIDE SEQUENCE</scope>
    <source>
        <strain evidence="4">DAOMC 236426</strain>
    </source>
</reference>
<dbReference type="GO" id="GO:0140662">
    <property type="term" value="F:ATP-dependent protein folding chaperone"/>
    <property type="evidence" value="ECO:0007669"/>
    <property type="project" value="InterPro"/>
</dbReference>
<reference evidence="4" key="1">
    <citation type="submission" date="2016-04" db="EMBL/GenBank/DDBJ databases">
        <authorList>
            <person name="Nguyen H.D."/>
            <person name="Samba Siva P."/>
            <person name="Cullis J."/>
            <person name="Levesque C.A."/>
            <person name="Hambleton S."/>
        </authorList>
    </citation>
    <scope>NUCLEOTIDE SEQUENCE</scope>
    <source>
        <strain evidence="4">DAOMC 236426</strain>
    </source>
</reference>
<dbReference type="Proteomes" id="UP000077684">
    <property type="component" value="Unassembled WGS sequence"/>
</dbReference>
<dbReference type="InterPro" id="IPR001404">
    <property type="entry name" value="Hsp90_fam"/>
</dbReference>
<evidence type="ECO:0000256" key="2">
    <source>
        <dbReference type="ARBA" id="ARBA00023186"/>
    </source>
</evidence>
<evidence type="ECO:0000313" key="5">
    <source>
        <dbReference type="Proteomes" id="UP000077684"/>
    </source>
</evidence>
<evidence type="ECO:0008006" key="6">
    <source>
        <dbReference type="Google" id="ProtNLM"/>
    </source>
</evidence>
<name>A0A8X7MMK6_9BASI</name>
<keyword evidence="5" id="KW-1185">Reference proteome</keyword>
<dbReference type="EMBL" id="LWDE02001210">
    <property type="protein sequence ID" value="KAE8242116.1"/>
    <property type="molecule type" value="Genomic_DNA"/>
</dbReference>
<dbReference type="Gene3D" id="1.20.120.790">
    <property type="entry name" value="Heat shock protein 90, C-terminal domain"/>
    <property type="match status" value="1"/>
</dbReference>
<dbReference type="GO" id="GO:0005524">
    <property type="term" value="F:ATP binding"/>
    <property type="evidence" value="ECO:0007669"/>
    <property type="project" value="InterPro"/>
</dbReference>
<dbReference type="SUPFAM" id="SSF110942">
    <property type="entry name" value="HSP90 C-terminal domain"/>
    <property type="match status" value="1"/>
</dbReference>
<sequence length="81" mass="8429">AQDKNDPTVRDLVHLLFEASLLTSGFTLDKPSDFAGRLYKLISLGLSIDDAGAEDDAAAEGSKEDAAAGEGAGESQMESID</sequence>
<dbReference type="AlphaFoldDB" id="A0A8X7MMK6"/>
<evidence type="ECO:0000256" key="1">
    <source>
        <dbReference type="ARBA" id="ARBA00008239"/>
    </source>
</evidence>
<proteinExistence type="inferred from homology"/>
<feature type="region of interest" description="Disordered" evidence="3">
    <location>
        <begin position="53"/>
        <end position="81"/>
    </location>
</feature>
<dbReference type="GO" id="GO:0051082">
    <property type="term" value="F:unfolded protein binding"/>
    <property type="evidence" value="ECO:0007669"/>
    <property type="project" value="InterPro"/>
</dbReference>
<dbReference type="InterPro" id="IPR037196">
    <property type="entry name" value="HSP90_C"/>
</dbReference>
<accession>A0A8X7MMK6</accession>
<gene>
    <name evidence="4" type="ORF">A4X06_0g7223</name>
</gene>
<comment type="similarity">
    <text evidence="1">Belongs to the heat shock protein 90 family.</text>
</comment>
<keyword evidence="2" id="KW-0143">Chaperone</keyword>
<protein>
    <recommendedName>
        <fullName evidence="6">Heat shock protein 90</fullName>
    </recommendedName>
</protein>
<dbReference type="GO" id="GO:0016887">
    <property type="term" value="F:ATP hydrolysis activity"/>
    <property type="evidence" value="ECO:0007669"/>
    <property type="project" value="InterPro"/>
</dbReference>
<feature type="non-terminal residue" evidence="4">
    <location>
        <position position="1"/>
    </location>
</feature>
<dbReference type="Pfam" id="PF00183">
    <property type="entry name" value="HSP90"/>
    <property type="match status" value="1"/>
</dbReference>
<evidence type="ECO:0000313" key="4">
    <source>
        <dbReference type="EMBL" id="KAE8242116.1"/>
    </source>
</evidence>
<evidence type="ECO:0000256" key="3">
    <source>
        <dbReference type="SAM" id="MobiDB-lite"/>
    </source>
</evidence>
<organism evidence="4 5">
    <name type="scientific">Tilletia controversa</name>
    <name type="common">dwarf bunt fungus</name>
    <dbReference type="NCBI Taxonomy" id="13291"/>
    <lineage>
        <taxon>Eukaryota</taxon>
        <taxon>Fungi</taxon>
        <taxon>Dikarya</taxon>
        <taxon>Basidiomycota</taxon>
        <taxon>Ustilaginomycotina</taxon>
        <taxon>Exobasidiomycetes</taxon>
        <taxon>Tilletiales</taxon>
        <taxon>Tilletiaceae</taxon>
        <taxon>Tilletia</taxon>
    </lineage>
</organism>